<keyword evidence="1 5" id="KW-0808">Transferase</keyword>
<feature type="region of interest" description="Disordered" evidence="3">
    <location>
        <begin position="172"/>
        <end position="212"/>
    </location>
</feature>
<sequence length="212" mass="24008">MSTTSKTPNAPQVIIREMELEDLAGVYALGEKLFTADRWPNLYRTWDEYELVGIFSSDGDTCLIAEYEDKVVGFALGQMIDKRNSAWIYGYLVWLGVDPSIKGRGVGKRLVDRLTNRFISFGARMMLTDTDGDNKAAIEFFERQGFGNHQHHVYLSRNLTNDPAYIEQRQADKLRERPPRHSAKHHVPGGPPSMTLSDDPDTTSNEADTHDD</sequence>
<dbReference type="Proteomes" id="UP000315995">
    <property type="component" value="Chromosome"/>
</dbReference>
<keyword evidence="6" id="KW-1185">Reference proteome</keyword>
<dbReference type="Pfam" id="PF00583">
    <property type="entry name" value="Acetyltransf_1"/>
    <property type="match status" value="1"/>
</dbReference>
<accession>A0A4Y6PRX7</accession>
<evidence type="ECO:0000313" key="6">
    <source>
        <dbReference type="Proteomes" id="UP000315995"/>
    </source>
</evidence>
<proteinExistence type="predicted"/>
<evidence type="ECO:0000256" key="2">
    <source>
        <dbReference type="ARBA" id="ARBA00023315"/>
    </source>
</evidence>
<keyword evidence="2" id="KW-0012">Acyltransferase</keyword>
<dbReference type="Gene3D" id="3.40.630.30">
    <property type="match status" value="1"/>
</dbReference>
<dbReference type="EMBL" id="CP041186">
    <property type="protein sequence ID" value="QDG51092.1"/>
    <property type="molecule type" value="Genomic_DNA"/>
</dbReference>
<dbReference type="RefSeq" id="WP_141197577.1">
    <property type="nucleotide sequence ID" value="NZ_CP041186.1"/>
</dbReference>
<dbReference type="InterPro" id="IPR000182">
    <property type="entry name" value="GNAT_dom"/>
</dbReference>
<name>A0A4Y6PRX7_PERCE</name>
<accession>A0A5B8Y7F5</accession>
<dbReference type="InterPro" id="IPR016181">
    <property type="entry name" value="Acyl_CoA_acyltransferase"/>
</dbReference>
<dbReference type="PANTHER" id="PTHR43072">
    <property type="entry name" value="N-ACETYLTRANSFERASE"/>
    <property type="match status" value="1"/>
</dbReference>
<dbReference type="CDD" id="cd04301">
    <property type="entry name" value="NAT_SF"/>
    <property type="match status" value="1"/>
</dbReference>
<dbReference type="OrthoDB" id="5506158at2"/>
<dbReference type="GO" id="GO:0016747">
    <property type="term" value="F:acyltransferase activity, transferring groups other than amino-acyl groups"/>
    <property type="evidence" value="ECO:0007669"/>
    <property type="project" value="InterPro"/>
</dbReference>
<reference evidence="5 6" key="1">
    <citation type="submission" date="2019-06" db="EMBL/GenBank/DDBJ databases">
        <title>Persicimonas caeni gen. nov., sp. nov., a predatory bacterium isolated from solar saltern.</title>
        <authorList>
            <person name="Wang S."/>
        </authorList>
    </citation>
    <scope>NUCLEOTIDE SEQUENCE [LARGE SCALE GENOMIC DNA]</scope>
    <source>
        <strain evidence="5 6">YN101</strain>
    </source>
</reference>
<protein>
    <submittedName>
        <fullName evidence="5">GNAT family N-acetyltransferase</fullName>
    </submittedName>
</protein>
<dbReference type="SUPFAM" id="SSF55729">
    <property type="entry name" value="Acyl-CoA N-acyltransferases (Nat)"/>
    <property type="match status" value="1"/>
</dbReference>
<evidence type="ECO:0000313" key="5">
    <source>
        <dbReference type="EMBL" id="QDG51092.1"/>
    </source>
</evidence>
<feature type="domain" description="N-acetyltransferase" evidence="4">
    <location>
        <begin position="13"/>
        <end position="172"/>
    </location>
</feature>
<dbReference type="AlphaFoldDB" id="A0A4Y6PRX7"/>
<gene>
    <name evidence="5" type="ORF">FIV42_10200</name>
</gene>
<dbReference type="PROSITE" id="PS51186">
    <property type="entry name" value="GNAT"/>
    <property type="match status" value="1"/>
</dbReference>
<organism evidence="5 6">
    <name type="scientific">Persicimonas caeni</name>
    <dbReference type="NCBI Taxonomy" id="2292766"/>
    <lineage>
        <taxon>Bacteria</taxon>
        <taxon>Deltaproteobacteria</taxon>
        <taxon>Bradymonadales</taxon>
        <taxon>Bradymonadaceae</taxon>
        <taxon>Persicimonas</taxon>
    </lineage>
</organism>
<dbReference type="PANTHER" id="PTHR43072:SF23">
    <property type="entry name" value="UPF0039 PROTEIN C11D3.02C"/>
    <property type="match status" value="1"/>
</dbReference>
<evidence type="ECO:0000256" key="1">
    <source>
        <dbReference type="ARBA" id="ARBA00022679"/>
    </source>
</evidence>
<evidence type="ECO:0000256" key="3">
    <source>
        <dbReference type="SAM" id="MobiDB-lite"/>
    </source>
</evidence>
<evidence type="ECO:0000259" key="4">
    <source>
        <dbReference type="PROSITE" id="PS51186"/>
    </source>
</evidence>